<comment type="similarity">
    <text evidence="1">Belongs to the ATP-dependent AMP-binding enzyme family.</text>
</comment>
<proteinExistence type="inferred from homology"/>
<feature type="compositionally biased region" description="Low complexity" evidence="5">
    <location>
        <begin position="248"/>
        <end position="283"/>
    </location>
</feature>
<feature type="region of interest" description="Disordered" evidence="5">
    <location>
        <begin position="236"/>
        <end position="292"/>
    </location>
</feature>
<dbReference type="CDD" id="cd05943">
    <property type="entry name" value="AACS"/>
    <property type="match status" value="1"/>
</dbReference>
<feature type="domain" description="Acetyl-coenzyme A synthetase N-terminal" evidence="7">
    <location>
        <begin position="36"/>
        <end position="92"/>
    </location>
</feature>
<evidence type="ECO:0000313" key="8">
    <source>
        <dbReference type="EMBL" id="MBM7081109.1"/>
    </source>
</evidence>
<dbReference type="InterPro" id="IPR045851">
    <property type="entry name" value="AMP-bd_C_sf"/>
</dbReference>
<dbReference type="GO" id="GO:0030729">
    <property type="term" value="F:acetoacetate-CoA ligase activity"/>
    <property type="evidence" value="ECO:0007669"/>
    <property type="project" value="UniProtKB-EC"/>
</dbReference>
<organism evidence="8 9">
    <name type="scientific">Micromonospora humidisoli</name>
    <dbReference type="NCBI Taxonomy" id="2807622"/>
    <lineage>
        <taxon>Bacteria</taxon>
        <taxon>Bacillati</taxon>
        <taxon>Actinomycetota</taxon>
        <taxon>Actinomycetes</taxon>
        <taxon>Micromonosporales</taxon>
        <taxon>Micromonosporaceae</taxon>
        <taxon>Micromonospora</taxon>
    </lineage>
</organism>
<dbReference type="PANTHER" id="PTHR42921:SF1">
    <property type="entry name" value="ACETOACETYL-COA SYNTHETASE"/>
    <property type="match status" value="1"/>
</dbReference>
<dbReference type="EC" id="6.2.1.16" evidence="8"/>
<dbReference type="InterPro" id="IPR020845">
    <property type="entry name" value="AMP-binding_CS"/>
</dbReference>
<dbReference type="Gene3D" id="3.40.50.12780">
    <property type="entry name" value="N-terminal domain of ligase-like"/>
    <property type="match status" value="2"/>
</dbReference>
<evidence type="ECO:0000259" key="6">
    <source>
        <dbReference type="Pfam" id="PF00501"/>
    </source>
</evidence>
<keyword evidence="9" id="KW-1185">Reference proteome</keyword>
<dbReference type="PROSITE" id="PS00455">
    <property type="entry name" value="AMP_BINDING"/>
    <property type="match status" value="1"/>
</dbReference>
<dbReference type="NCBIfam" id="TIGR01217">
    <property type="entry name" value="ac_ac_CoA_syn"/>
    <property type="match status" value="1"/>
</dbReference>
<evidence type="ECO:0000256" key="3">
    <source>
        <dbReference type="ARBA" id="ARBA00022741"/>
    </source>
</evidence>
<feature type="domain" description="AMP-dependent synthetase/ligase" evidence="6">
    <location>
        <begin position="101"/>
        <end position="525"/>
    </location>
</feature>
<dbReference type="InterPro" id="IPR000873">
    <property type="entry name" value="AMP-dep_synth/lig_dom"/>
</dbReference>
<name>A0ABS2J5S3_9ACTN</name>
<dbReference type="Proteomes" id="UP000809587">
    <property type="component" value="Unassembled WGS sequence"/>
</dbReference>
<dbReference type="InterPro" id="IPR005914">
    <property type="entry name" value="Acac_CoA_synth"/>
</dbReference>
<reference evidence="8 9" key="1">
    <citation type="submission" date="2021-02" db="EMBL/GenBank/DDBJ databases">
        <authorList>
            <person name="Lee D.-H."/>
        </authorList>
    </citation>
    <scope>NUCLEOTIDE SEQUENCE [LARGE SCALE GENOMIC DNA]</scope>
    <source>
        <strain evidence="8 9">MMS20-R2-29</strain>
    </source>
</reference>
<keyword evidence="2 8" id="KW-0436">Ligase</keyword>
<dbReference type="SUPFAM" id="SSF56801">
    <property type="entry name" value="Acetyl-CoA synthetase-like"/>
    <property type="match status" value="1"/>
</dbReference>
<evidence type="ECO:0000256" key="1">
    <source>
        <dbReference type="ARBA" id="ARBA00006432"/>
    </source>
</evidence>
<comment type="caution">
    <text evidence="8">The sequence shown here is derived from an EMBL/GenBank/DDBJ whole genome shotgun (WGS) entry which is preliminary data.</text>
</comment>
<dbReference type="NCBIfam" id="NF002937">
    <property type="entry name" value="PRK03584.1"/>
    <property type="match status" value="1"/>
</dbReference>
<keyword evidence="3" id="KW-0547">Nucleotide-binding</keyword>
<evidence type="ECO:0000256" key="4">
    <source>
        <dbReference type="ARBA" id="ARBA00022840"/>
    </source>
</evidence>
<dbReference type="Pfam" id="PF00501">
    <property type="entry name" value="AMP-binding"/>
    <property type="match status" value="1"/>
</dbReference>
<evidence type="ECO:0000256" key="5">
    <source>
        <dbReference type="SAM" id="MobiDB-lite"/>
    </source>
</evidence>
<dbReference type="Pfam" id="PF16177">
    <property type="entry name" value="ACAS_N"/>
    <property type="match status" value="1"/>
</dbReference>
<protein>
    <submittedName>
        <fullName evidence="8">Acetoacetate--CoA ligase</fullName>
        <ecNumber evidence="8">6.2.1.16</ecNumber>
    </submittedName>
</protein>
<dbReference type="RefSeq" id="WP_204956514.1">
    <property type="nucleotide sequence ID" value="NZ_JAFEUO010000001.1"/>
</dbReference>
<dbReference type="EMBL" id="JAFEUO010000001">
    <property type="protein sequence ID" value="MBM7081109.1"/>
    <property type="molecule type" value="Genomic_DNA"/>
</dbReference>
<dbReference type="InterPro" id="IPR042099">
    <property type="entry name" value="ANL_N_sf"/>
</dbReference>
<accession>A0ABS2J5S3</accession>
<sequence>MGDVLWTPPADVRERSRIGGYLRWLREHRGLDFADYDALWQWSVTDLDAFWRSIWDHFEVVSHTPPTATLGDATMPGARWFPGAMLNYAENVLRMPGRADDDPVVVAHSQTRPPVTLTVAELREQVRRVAAGLRRLGVVAGDRVAAYAPNVPETYVLLLATSSLGAIFSSCAPEFGTRSVVDRWQQIAPKVLVAVDGYRYGDKPVDRRAEVAAIRAALPSLTHTVTIAYLHPTASDGSAPVGPGGSAPVGPDGSAPVGSAGPAPTAPDGAAPAAVLPGGPADGQPVASGGVPQSSLSWAELAAETTEGLTFTPVPFDHPLYVLYSSGTTGLPKPIVHGHGGILLEHLKMLALHHDLGPADRFFWFTTTGWMMWNFLVSGPAVGATIVLFDGNPGHPDLGALWRLAEETDTTYFGTSAPFLLACRKSGLVPKDVADLSALRGVGSTGAPLPAEGFTWVYDTVGTDLQLQSLSGGTDVCTGFVGGVPLLPVYAGEITCRALGAKVEARSSDGTPVLGELGELVITAPMPSMPVGFWNDPDGSRYAEAYFDVYPGVWRHGDWITINERGGCVITGRSDATLNRGGVRLGTAEFYSVVEGLDEVVDSVVVHLEDDEGGAGELLLFVVLAEGLELDDTLRRKIARELRTALSPRHIPDEIHQVRAVPRTLSSKKLEVPVKKILTGTPVESAAAKGALANPESLTAFAAFAQTRPTP</sequence>
<evidence type="ECO:0000313" key="9">
    <source>
        <dbReference type="Proteomes" id="UP000809587"/>
    </source>
</evidence>
<dbReference type="Gene3D" id="3.30.300.30">
    <property type="match status" value="1"/>
</dbReference>
<gene>
    <name evidence="8" type="ORF">JQN84_00910</name>
</gene>
<dbReference type="InterPro" id="IPR032387">
    <property type="entry name" value="ACAS_N"/>
</dbReference>
<evidence type="ECO:0000259" key="7">
    <source>
        <dbReference type="Pfam" id="PF16177"/>
    </source>
</evidence>
<keyword evidence="4" id="KW-0067">ATP-binding</keyword>
<dbReference type="PANTHER" id="PTHR42921">
    <property type="entry name" value="ACETOACETYL-COA SYNTHETASE"/>
    <property type="match status" value="1"/>
</dbReference>
<evidence type="ECO:0000256" key="2">
    <source>
        <dbReference type="ARBA" id="ARBA00022598"/>
    </source>
</evidence>